<comment type="caution">
    <text evidence="1">The sequence shown here is derived from an EMBL/GenBank/DDBJ whole genome shotgun (WGS) entry which is preliminary data.</text>
</comment>
<gene>
    <name evidence="1" type="ORF">POCULU_LOCUS9548</name>
</gene>
<dbReference type="AlphaFoldDB" id="A0A9N9DQE6"/>
<organism evidence="1 2">
    <name type="scientific">Paraglomus occultum</name>
    <dbReference type="NCBI Taxonomy" id="144539"/>
    <lineage>
        <taxon>Eukaryota</taxon>
        <taxon>Fungi</taxon>
        <taxon>Fungi incertae sedis</taxon>
        <taxon>Mucoromycota</taxon>
        <taxon>Glomeromycotina</taxon>
        <taxon>Glomeromycetes</taxon>
        <taxon>Paraglomerales</taxon>
        <taxon>Paraglomeraceae</taxon>
        <taxon>Paraglomus</taxon>
    </lineage>
</organism>
<evidence type="ECO:0000313" key="2">
    <source>
        <dbReference type="Proteomes" id="UP000789572"/>
    </source>
</evidence>
<protein>
    <submittedName>
        <fullName evidence="1">2768_t:CDS:1</fullName>
    </submittedName>
</protein>
<keyword evidence="2" id="KW-1185">Reference proteome</keyword>
<feature type="non-terminal residue" evidence="1">
    <location>
        <position position="114"/>
    </location>
</feature>
<evidence type="ECO:0000313" key="1">
    <source>
        <dbReference type="EMBL" id="CAG8643453.1"/>
    </source>
</evidence>
<reference evidence="1" key="1">
    <citation type="submission" date="2021-06" db="EMBL/GenBank/DDBJ databases">
        <authorList>
            <person name="Kallberg Y."/>
            <person name="Tangrot J."/>
            <person name="Rosling A."/>
        </authorList>
    </citation>
    <scope>NUCLEOTIDE SEQUENCE</scope>
    <source>
        <strain evidence="1">IA702</strain>
    </source>
</reference>
<name>A0A9N9DQE6_9GLOM</name>
<dbReference type="Proteomes" id="UP000789572">
    <property type="component" value="Unassembled WGS sequence"/>
</dbReference>
<dbReference type="EMBL" id="CAJVPJ010003678">
    <property type="protein sequence ID" value="CAG8643453.1"/>
    <property type="molecule type" value="Genomic_DNA"/>
</dbReference>
<sequence length="114" mass="13043">IRFMWGELKLLVDSHLLREKFEEETNLMNQVLSNIASIKTIITKETTPAHKYLANSLDNINVWTLTNNDLIINNVVDLGALNIPGEFCDILVGERGGIRELRWGEFLDKLADEF</sequence>
<accession>A0A9N9DQE6</accession>
<proteinExistence type="predicted"/>
<feature type="non-terminal residue" evidence="1">
    <location>
        <position position="1"/>
    </location>
</feature>